<evidence type="ECO:0000313" key="3">
    <source>
        <dbReference type="Proteomes" id="UP000267821"/>
    </source>
</evidence>
<sequence>MMPVNLPSHFGPYSNEVIDHSDPTIIEFHGTFGMMDEISRNTPTPDMSVPNLLDKPAPTTKQNTTQHVKPTIQQATSAVTELNTESNLDEIAVQFSLGMHAAILGITQEELTQFLATAPEVSEEEIDHILTNLPPLVENPQELQEHASGNQHNNTLEYHPTTSDTSTIDPRLLMLLGTHYNVPNAQPESAIHQQTVITLAPTVTVAKPELSPRALRALRRALLAAKSNLHK</sequence>
<gene>
    <name evidence="2" type="ORF">L211DRAFT_890452</name>
</gene>
<protein>
    <submittedName>
        <fullName evidence="2">Uncharacterized protein</fullName>
    </submittedName>
</protein>
<proteinExistence type="predicted"/>
<organism evidence="2 3">
    <name type="scientific">Terfezia boudieri ATCC MYA-4762</name>
    <dbReference type="NCBI Taxonomy" id="1051890"/>
    <lineage>
        <taxon>Eukaryota</taxon>
        <taxon>Fungi</taxon>
        <taxon>Dikarya</taxon>
        <taxon>Ascomycota</taxon>
        <taxon>Pezizomycotina</taxon>
        <taxon>Pezizomycetes</taxon>
        <taxon>Pezizales</taxon>
        <taxon>Pezizaceae</taxon>
        <taxon>Terfezia</taxon>
    </lineage>
</organism>
<dbReference type="InParanoid" id="A0A3N4LE30"/>
<evidence type="ECO:0000256" key="1">
    <source>
        <dbReference type="SAM" id="MobiDB-lite"/>
    </source>
</evidence>
<evidence type="ECO:0000313" key="2">
    <source>
        <dbReference type="EMBL" id="RPB21154.1"/>
    </source>
</evidence>
<dbReference type="AlphaFoldDB" id="A0A3N4LE30"/>
<reference evidence="2 3" key="1">
    <citation type="journal article" date="2018" name="Nat. Ecol. Evol.">
        <title>Pezizomycetes genomes reveal the molecular basis of ectomycorrhizal truffle lifestyle.</title>
        <authorList>
            <person name="Murat C."/>
            <person name="Payen T."/>
            <person name="Noel B."/>
            <person name="Kuo A."/>
            <person name="Morin E."/>
            <person name="Chen J."/>
            <person name="Kohler A."/>
            <person name="Krizsan K."/>
            <person name="Balestrini R."/>
            <person name="Da Silva C."/>
            <person name="Montanini B."/>
            <person name="Hainaut M."/>
            <person name="Levati E."/>
            <person name="Barry K.W."/>
            <person name="Belfiori B."/>
            <person name="Cichocki N."/>
            <person name="Clum A."/>
            <person name="Dockter R.B."/>
            <person name="Fauchery L."/>
            <person name="Guy J."/>
            <person name="Iotti M."/>
            <person name="Le Tacon F."/>
            <person name="Lindquist E.A."/>
            <person name="Lipzen A."/>
            <person name="Malagnac F."/>
            <person name="Mello A."/>
            <person name="Molinier V."/>
            <person name="Miyauchi S."/>
            <person name="Poulain J."/>
            <person name="Riccioni C."/>
            <person name="Rubini A."/>
            <person name="Sitrit Y."/>
            <person name="Splivallo R."/>
            <person name="Traeger S."/>
            <person name="Wang M."/>
            <person name="Zifcakova L."/>
            <person name="Wipf D."/>
            <person name="Zambonelli A."/>
            <person name="Paolocci F."/>
            <person name="Nowrousian M."/>
            <person name="Ottonello S."/>
            <person name="Baldrian P."/>
            <person name="Spatafora J.W."/>
            <person name="Henrissat B."/>
            <person name="Nagy L.G."/>
            <person name="Aury J.M."/>
            <person name="Wincker P."/>
            <person name="Grigoriev I.V."/>
            <person name="Bonfante P."/>
            <person name="Martin F.M."/>
        </authorList>
    </citation>
    <scope>NUCLEOTIDE SEQUENCE [LARGE SCALE GENOMIC DNA]</scope>
    <source>
        <strain evidence="2 3">ATCC MYA-4762</strain>
    </source>
</reference>
<feature type="compositionally biased region" description="Polar residues" evidence="1">
    <location>
        <begin position="147"/>
        <end position="164"/>
    </location>
</feature>
<accession>A0A3N4LE30</accession>
<dbReference type="EMBL" id="ML121563">
    <property type="protein sequence ID" value="RPB21154.1"/>
    <property type="molecule type" value="Genomic_DNA"/>
</dbReference>
<name>A0A3N4LE30_9PEZI</name>
<keyword evidence="3" id="KW-1185">Reference proteome</keyword>
<feature type="region of interest" description="Disordered" evidence="1">
    <location>
        <begin position="145"/>
        <end position="164"/>
    </location>
</feature>
<dbReference type="OrthoDB" id="10446444at2759"/>
<dbReference type="Proteomes" id="UP000267821">
    <property type="component" value="Unassembled WGS sequence"/>
</dbReference>